<feature type="compositionally biased region" description="Low complexity" evidence="1">
    <location>
        <begin position="15"/>
        <end position="28"/>
    </location>
</feature>
<proteinExistence type="predicted"/>
<accession>A0ABY8U202</accession>
<evidence type="ECO:0000313" key="3">
    <source>
        <dbReference type="Proteomes" id="UP001244341"/>
    </source>
</evidence>
<evidence type="ECO:0000313" key="2">
    <source>
        <dbReference type="EMBL" id="WIA13713.1"/>
    </source>
</evidence>
<protein>
    <submittedName>
        <fullName evidence="2">Uncharacterized protein</fullName>
    </submittedName>
</protein>
<gene>
    <name evidence="2" type="ORF">OEZ85_007266</name>
</gene>
<feature type="region of interest" description="Disordered" evidence="1">
    <location>
        <begin position="1"/>
        <end position="40"/>
    </location>
</feature>
<feature type="compositionally biased region" description="Low complexity" evidence="1">
    <location>
        <begin position="70"/>
        <end position="98"/>
    </location>
</feature>
<feature type="region of interest" description="Disordered" evidence="1">
    <location>
        <begin position="62"/>
        <end position="98"/>
    </location>
</feature>
<sequence>MGRFLVTQTEGGGSASARSSRPGSVAGSTHASRAGSPRAEHAALPLSRLGSHKSLAAVAGACATPSGEHAAQQQQAASKRANGAAAAAVSPAAAEPHL</sequence>
<dbReference type="EMBL" id="CP126211">
    <property type="protein sequence ID" value="WIA13713.1"/>
    <property type="molecule type" value="Genomic_DNA"/>
</dbReference>
<evidence type="ECO:0000256" key="1">
    <source>
        <dbReference type="SAM" id="MobiDB-lite"/>
    </source>
</evidence>
<reference evidence="2 3" key="1">
    <citation type="submission" date="2023-05" db="EMBL/GenBank/DDBJ databases">
        <title>A 100% complete, gapless, phased diploid assembly of the Scenedesmus obliquus UTEX 3031 genome.</title>
        <authorList>
            <person name="Biondi T.C."/>
            <person name="Hanschen E.R."/>
            <person name="Kwon T."/>
            <person name="Eng W."/>
            <person name="Kruse C.P.S."/>
            <person name="Koehler S.I."/>
            <person name="Kunde Y."/>
            <person name="Gleasner C.D."/>
            <person name="You Mak K.T."/>
            <person name="Polle J."/>
            <person name="Hovde B.T."/>
            <person name="Starkenburg S.R."/>
        </authorList>
    </citation>
    <scope>NUCLEOTIDE SEQUENCE [LARGE SCALE GENOMIC DNA]</scope>
    <source>
        <strain evidence="2 3">DOE0152z</strain>
    </source>
</reference>
<keyword evidence="3" id="KW-1185">Reference proteome</keyword>
<dbReference type="Proteomes" id="UP001244341">
    <property type="component" value="Chromosome 4b"/>
</dbReference>
<organism evidence="2 3">
    <name type="scientific">Tetradesmus obliquus</name>
    <name type="common">Green alga</name>
    <name type="synonym">Acutodesmus obliquus</name>
    <dbReference type="NCBI Taxonomy" id="3088"/>
    <lineage>
        <taxon>Eukaryota</taxon>
        <taxon>Viridiplantae</taxon>
        <taxon>Chlorophyta</taxon>
        <taxon>core chlorophytes</taxon>
        <taxon>Chlorophyceae</taxon>
        <taxon>CS clade</taxon>
        <taxon>Sphaeropleales</taxon>
        <taxon>Scenedesmaceae</taxon>
        <taxon>Tetradesmus</taxon>
    </lineage>
</organism>
<name>A0ABY8U202_TETOB</name>